<dbReference type="Pfam" id="PF03466">
    <property type="entry name" value="LysR_substrate"/>
    <property type="match status" value="1"/>
</dbReference>
<evidence type="ECO:0000313" key="6">
    <source>
        <dbReference type="EMBL" id="MFD2205921.1"/>
    </source>
</evidence>
<organism evidence="6 7">
    <name type="scientific">Kiloniella antarctica</name>
    <dbReference type="NCBI Taxonomy" id="1550907"/>
    <lineage>
        <taxon>Bacteria</taxon>
        <taxon>Pseudomonadati</taxon>
        <taxon>Pseudomonadota</taxon>
        <taxon>Alphaproteobacteria</taxon>
        <taxon>Rhodospirillales</taxon>
        <taxon>Kiloniellaceae</taxon>
        <taxon>Kiloniella</taxon>
    </lineage>
</organism>
<comment type="caution">
    <text evidence="6">The sequence shown here is derived from an EMBL/GenBank/DDBJ whole genome shotgun (WGS) entry which is preliminary data.</text>
</comment>
<dbReference type="InterPro" id="IPR058163">
    <property type="entry name" value="LysR-type_TF_proteobact-type"/>
</dbReference>
<dbReference type="EMBL" id="JBHUII010000004">
    <property type="protein sequence ID" value="MFD2205921.1"/>
    <property type="molecule type" value="Genomic_DNA"/>
</dbReference>
<dbReference type="PANTHER" id="PTHR30537">
    <property type="entry name" value="HTH-TYPE TRANSCRIPTIONAL REGULATOR"/>
    <property type="match status" value="1"/>
</dbReference>
<dbReference type="PRINTS" id="PR00039">
    <property type="entry name" value="HTHLYSR"/>
</dbReference>
<dbReference type="SUPFAM" id="SSF46785">
    <property type="entry name" value="Winged helix' DNA-binding domain"/>
    <property type="match status" value="1"/>
</dbReference>
<proteinExistence type="inferred from homology"/>
<dbReference type="RefSeq" id="WP_380250998.1">
    <property type="nucleotide sequence ID" value="NZ_JBHUII010000004.1"/>
</dbReference>
<name>A0ABW5BM68_9PROT</name>
<dbReference type="Gene3D" id="1.10.10.10">
    <property type="entry name" value="Winged helix-like DNA-binding domain superfamily/Winged helix DNA-binding domain"/>
    <property type="match status" value="1"/>
</dbReference>
<dbReference type="Gene3D" id="3.40.190.290">
    <property type="match status" value="1"/>
</dbReference>
<comment type="similarity">
    <text evidence="1">Belongs to the LysR transcriptional regulatory family.</text>
</comment>
<dbReference type="InterPro" id="IPR000847">
    <property type="entry name" value="LysR_HTH_N"/>
</dbReference>
<gene>
    <name evidence="6" type="ORF">ACFSKO_09875</name>
</gene>
<keyword evidence="7" id="KW-1185">Reference proteome</keyword>
<sequence length="302" mass="32947">MGAIPIFVAVVEEGGFSAAAKKLHVSKSAVSKRITQLESRLGVQLLYRSTRKLSLSEAGEQYFAHAVQSLAAAREAEDAVAQLQGAPQGRLRINTPMSFGRLHVAPLVPEFLKSHPGVTLEMVMDDRVVDMVEGGFDLAIRVRTLPDSALIARKLAPCHNALCASPEYLETFGTPQRPEDLLTHNCLQYAYASSTHNWQFHAPATEGGETISLETTGSYQVNNSEALREALVAGVGIGRLPTFIASSDVAAGKLVPVISNYHLPSQTIYAIFPERRHLPAKVRAFVDFLVKKLGDDVPYWDR</sequence>
<dbReference type="Proteomes" id="UP001597294">
    <property type="component" value="Unassembled WGS sequence"/>
</dbReference>
<accession>A0ABW5BM68</accession>
<dbReference type="PANTHER" id="PTHR30537:SF5">
    <property type="entry name" value="HTH-TYPE TRANSCRIPTIONAL ACTIVATOR TTDR-RELATED"/>
    <property type="match status" value="1"/>
</dbReference>
<dbReference type="SUPFAM" id="SSF53850">
    <property type="entry name" value="Periplasmic binding protein-like II"/>
    <property type="match status" value="1"/>
</dbReference>
<evidence type="ECO:0000256" key="4">
    <source>
        <dbReference type="ARBA" id="ARBA00023163"/>
    </source>
</evidence>
<evidence type="ECO:0000256" key="3">
    <source>
        <dbReference type="ARBA" id="ARBA00023125"/>
    </source>
</evidence>
<evidence type="ECO:0000259" key="5">
    <source>
        <dbReference type="PROSITE" id="PS50931"/>
    </source>
</evidence>
<dbReference type="InterPro" id="IPR005119">
    <property type="entry name" value="LysR_subst-bd"/>
</dbReference>
<dbReference type="PROSITE" id="PS50931">
    <property type="entry name" value="HTH_LYSR"/>
    <property type="match status" value="1"/>
</dbReference>
<dbReference type="Pfam" id="PF00126">
    <property type="entry name" value="HTH_1"/>
    <property type="match status" value="1"/>
</dbReference>
<keyword evidence="2" id="KW-0805">Transcription regulation</keyword>
<protein>
    <submittedName>
        <fullName evidence="6">LysR substrate-binding domain-containing protein</fullName>
    </submittedName>
</protein>
<dbReference type="CDD" id="cd08422">
    <property type="entry name" value="PBP2_CrgA_like"/>
    <property type="match status" value="1"/>
</dbReference>
<feature type="domain" description="HTH lysR-type" evidence="5">
    <location>
        <begin position="1"/>
        <end position="56"/>
    </location>
</feature>
<evidence type="ECO:0000256" key="2">
    <source>
        <dbReference type="ARBA" id="ARBA00023015"/>
    </source>
</evidence>
<keyword evidence="3" id="KW-0238">DNA-binding</keyword>
<dbReference type="InterPro" id="IPR036388">
    <property type="entry name" value="WH-like_DNA-bd_sf"/>
</dbReference>
<evidence type="ECO:0000313" key="7">
    <source>
        <dbReference type="Proteomes" id="UP001597294"/>
    </source>
</evidence>
<evidence type="ECO:0000256" key="1">
    <source>
        <dbReference type="ARBA" id="ARBA00009437"/>
    </source>
</evidence>
<reference evidence="7" key="1">
    <citation type="journal article" date="2019" name="Int. J. Syst. Evol. Microbiol.">
        <title>The Global Catalogue of Microorganisms (GCM) 10K type strain sequencing project: providing services to taxonomists for standard genome sequencing and annotation.</title>
        <authorList>
            <consortium name="The Broad Institute Genomics Platform"/>
            <consortium name="The Broad Institute Genome Sequencing Center for Infectious Disease"/>
            <person name="Wu L."/>
            <person name="Ma J."/>
        </authorList>
    </citation>
    <scope>NUCLEOTIDE SEQUENCE [LARGE SCALE GENOMIC DNA]</scope>
    <source>
        <strain evidence="7">CGMCC 4.7192</strain>
    </source>
</reference>
<dbReference type="InterPro" id="IPR036390">
    <property type="entry name" value="WH_DNA-bd_sf"/>
</dbReference>
<keyword evidence="4" id="KW-0804">Transcription</keyword>